<dbReference type="PANTHER" id="PTHR10091:SF0">
    <property type="entry name" value="GALACTOSE MUTAROTASE"/>
    <property type="match status" value="1"/>
</dbReference>
<evidence type="ECO:0000313" key="5">
    <source>
        <dbReference type="Proteomes" id="UP000032434"/>
    </source>
</evidence>
<dbReference type="SUPFAM" id="SSF74650">
    <property type="entry name" value="Galactose mutarotase-like"/>
    <property type="match status" value="1"/>
</dbReference>
<evidence type="ECO:0000256" key="2">
    <source>
        <dbReference type="ARBA" id="ARBA00023235"/>
    </source>
</evidence>
<keyword evidence="5" id="KW-1185">Reference proteome</keyword>
<keyword evidence="2" id="KW-0413">Isomerase</keyword>
<dbReference type="InterPro" id="IPR014718">
    <property type="entry name" value="GH-type_carb-bd"/>
</dbReference>
<dbReference type="InterPro" id="IPR008183">
    <property type="entry name" value="Aldose_1/G6P_1-epimerase"/>
</dbReference>
<dbReference type="InterPro" id="IPR011013">
    <property type="entry name" value="Gal_mutarotase_sf_dom"/>
</dbReference>
<name>A0A061ABR0_9MOLU</name>
<dbReference type="Pfam" id="PF01263">
    <property type="entry name" value="Aldose_epim"/>
    <property type="match status" value="1"/>
</dbReference>
<dbReference type="HOGENOM" id="CLU_031753_2_1_14"/>
<dbReference type="Gene3D" id="2.70.98.10">
    <property type="match status" value="1"/>
</dbReference>
<dbReference type="PATRIC" id="fig|35623.3.peg.1170"/>
<sequence length="319" mass="36511">MHVYEIKNEFQILRLLDHGATIYEWLCFSDKTSIMLNNQDLEIYKDSSRGYFGSTVGRVANRIANASFKINGETYNIPKNNLDKHNLHSGPNAINTVYFDVVSHEPTKIVFKTVSPDMHNGFPGEVTLYVTYELIGKQMKISYDATSTRDTILNITNHGHFNLGDHTILEHELVTTANRILDVDHELIPTGKLIELTNHPLDFRTKKPLKDGILPLKDTFTKGIDHAFLFEEGKKRIIELSFKHKKLTIETSYPGFQVYTMNRLFSQKTKDGLDIPVYGGVAFECQIEPDAINHPNFNSSILRKGETYQHFILYTVEEV</sequence>
<accession>A0A061ABR0</accession>
<dbReference type="STRING" id="35623.Aocu_11700"/>
<proteinExistence type="inferred from homology"/>
<evidence type="ECO:0000313" key="4">
    <source>
        <dbReference type="EMBL" id="CDR31243.1"/>
    </source>
</evidence>
<organism evidence="4 5">
    <name type="scientific">Acholeplasma oculi</name>
    <dbReference type="NCBI Taxonomy" id="35623"/>
    <lineage>
        <taxon>Bacteria</taxon>
        <taxon>Bacillati</taxon>
        <taxon>Mycoplasmatota</taxon>
        <taxon>Mollicutes</taxon>
        <taxon>Acholeplasmatales</taxon>
        <taxon>Acholeplasmataceae</taxon>
        <taxon>Acholeplasma</taxon>
    </lineage>
</organism>
<dbReference type="GO" id="GO:0033499">
    <property type="term" value="P:galactose catabolic process via UDP-galactose, Leloir pathway"/>
    <property type="evidence" value="ECO:0007669"/>
    <property type="project" value="TreeGrafter"/>
</dbReference>
<dbReference type="EMBL" id="LK028559">
    <property type="protein sequence ID" value="CDR31243.1"/>
    <property type="molecule type" value="Genomic_DNA"/>
</dbReference>
<comment type="similarity">
    <text evidence="1">Belongs to the aldose epimerase family.</text>
</comment>
<dbReference type="Proteomes" id="UP000032434">
    <property type="component" value="Chromosome 1"/>
</dbReference>
<dbReference type="InParanoid" id="A0A061ABR0"/>
<dbReference type="GO" id="GO:0004034">
    <property type="term" value="F:aldose 1-epimerase activity"/>
    <property type="evidence" value="ECO:0007669"/>
    <property type="project" value="TreeGrafter"/>
</dbReference>
<dbReference type="RefSeq" id="WP_045749683.1">
    <property type="nucleotide sequence ID" value="NZ_FUZK01000001.1"/>
</dbReference>
<evidence type="ECO:0000256" key="3">
    <source>
        <dbReference type="ARBA" id="ARBA00023277"/>
    </source>
</evidence>
<reference evidence="5" key="1">
    <citation type="submission" date="2014-05" db="EMBL/GenBank/DDBJ databases">
        <authorList>
            <person name="Kube M."/>
        </authorList>
    </citation>
    <scope>NUCLEOTIDE SEQUENCE [LARGE SCALE GENOMIC DNA]</scope>
</reference>
<protein>
    <submittedName>
        <fullName evidence="4">Aldose 1-epimerase</fullName>
    </submittedName>
</protein>
<dbReference type="OrthoDB" id="9779408at2"/>
<evidence type="ECO:0000256" key="1">
    <source>
        <dbReference type="ARBA" id="ARBA00006206"/>
    </source>
</evidence>
<dbReference type="InterPro" id="IPR047215">
    <property type="entry name" value="Galactose_mutarotase-like"/>
</dbReference>
<dbReference type="PANTHER" id="PTHR10091">
    <property type="entry name" value="ALDOSE-1-EPIMERASE"/>
    <property type="match status" value="1"/>
</dbReference>
<keyword evidence="3" id="KW-0119">Carbohydrate metabolism</keyword>
<dbReference type="KEGG" id="aoc:Aocu_11700"/>
<dbReference type="CDD" id="cd09019">
    <property type="entry name" value="galactose_mutarotase_like"/>
    <property type="match status" value="1"/>
</dbReference>
<dbReference type="GO" id="GO:0006006">
    <property type="term" value="P:glucose metabolic process"/>
    <property type="evidence" value="ECO:0007669"/>
    <property type="project" value="TreeGrafter"/>
</dbReference>
<dbReference type="FunCoup" id="A0A061ABR0">
    <property type="interactions" value="63"/>
</dbReference>
<gene>
    <name evidence="4" type="primary">galM2</name>
    <name evidence="4" type="ORF">Aocu_11700</name>
</gene>
<dbReference type="AlphaFoldDB" id="A0A061ABR0"/>
<dbReference type="GO" id="GO:0030246">
    <property type="term" value="F:carbohydrate binding"/>
    <property type="evidence" value="ECO:0007669"/>
    <property type="project" value="InterPro"/>
</dbReference>